<dbReference type="PANTHER" id="PTHR46201:SF9">
    <property type="entry name" value="PHD FINGER PROTEIN MALE MEIOCYTE DEATH 1"/>
    <property type="match status" value="1"/>
</dbReference>
<name>A0A9Q0JVP9_9MAGN</name>
<dbReference type="PANTHER" id="PTHR46201">
    <property type="entry name" value="PHD FINGER PROTEIN MALE MEIOCYTE DEATH 1-RELATED"/>
    <property type="match status" value="1"/>
</dbReference>
<organism evidence="1 2">
    <name type="scientific">Protea cynaroides</name>
    <dbReference type="NCBI Taxonomy" id="273540"/>
    <lineage>
        <taxon>Eukaryota</taxon>
        <taxon>Viridiplantae</taxon>
        <taxon>Streptophyta</taxon>
        <taxon>Embryophyta</taxon>
        <taxon>Tracheophyta</taxon>
        <taxon>Spermatophyta</taxon>
        <taxon>Magnoliopsida</taxon>
        <taxon>Proteales</taxon>
        <taxon>Proteaceae</taxon>
        <taxon>Protea</taxon>
    </lineage>
</organism>
<accession>A0A9Q0JVP9</accession>
<dbReference type="OrthoDB" id="436852at2759"/>
<dbReference type="AlphaFoldDB" id="A0A9Q0JVP9"/>
<sequence>MAVYPFGTFPDLARASNVPIELKSEFRKNIRKFLDIWGEEQNDLVDGMQTWLTQLSYKGEIVPFYTIEESPIYSDNPLCYHCRSAGWRYHYISIHRYHLIITIDVEWNKPLKRLDGHHVLHGLIHSNGFGHLLSINGHEGGFNLLCGSDVMELWDRLCTRLQTRLNDSSKKKSMDLRLLYEQTWFGKWNYKVQFRGNFGVKEAEYRSSLENLGSLKLSEIFKNGTENGEYGSEAIDNLVKFYTQFSETKLVTVRDLLVTICSVRNTVKFKSIQTLYEETGGDSISPYTDIHYIYNNILKRFSVTEQNGLAAKIVLDCKQLVKEWPIEEEDMKVKYEFTLRIDPAVLITPIQALVDLDLYESIAIDKKVTEEDPAELVVLDS</sequence>
<keyword evidence="2" id="KW-1185">Reference proteome</keyword>
<reference evidence="1" key="1">
    <citation type="journal article" date="2023" name="Plant J.">
        <title>The genome of the king protea, Protea cynaroides.</title>
        <authorList>
            <person name="Chang J."/>
            <person name="Duong T.A."/>
            <person name="Schoeman C."/>
            <person name="Ma X."/>
            <person name="Roodt D."/>
            <person name="Barker N."/>
            <person name="Li Z."/>
            <person name="Van de Peer Y."/>
            <person name="Mizrachi E."/>
        </authorList>
    </citation>
    <scope>NUCLEOTIDE SEQUENCE</scope>
    <source>
        <tissue evidence="1">Young leaves</tissue>
    </source>
</reference>
<comment type="caution">
    <text evidence="1">The sequence shown here is derived from an EMBL/GenBank/DDBJ whole genome shotgun (WGS) entry which is preliminary data.</text>
</comment>
<evidence type="ECO:0000313" key="2">
    <source>
        <dbReference type="Proteomes" id="UP001141806"/>
    </source>
</evidence>
<gene>
    <name evidence="1" type="ORF">NE237_030353</name>
</gene>
<evidence type="ECO:0000313" key="1">
    <source>
        <dbReference type="EMBL" id="KAJ4953521.1"/>
    </source>
</evidence>
<proteinExistence type="predicted"/>
<dbReference type="Proteomes" id="UP001141806">
    <property type="component" value="Unassembled WGS sequence"/>
</dbReference>
<dbReference type="EMBL" id="JAMYWD010000012">
    <property type="protein sequence ID" value="KAJ4953521.1"/>
    <property type="molecule type" value="Genomic_DNA"/>
</dbReference>
<protein>
    <submittedName>
        <fullName evidence="1">Uncharacterized protein</fullName>
    </submittedName>
</protein>